<feature type="coiled-coil region" evidence="1">
    <location>
        <begin position="161"/>
        <end position="209"/>
    </location>
</feature>
<proteinExistence type="predicted"/>
<evidence type="ECO:0000313" key="2">
    <source>
        <dbReference type="EMBL" id="RZC83108.1"/>
    </source>
</evidence>
<evidence type="ECO:0000313" key="3">
    <source>
        <dbReference type="Proteomes" id="UP000316621"/>
    </source>
</evidence>
<dbReference type="OrthoDB" id="1933536at2759"/>
<gene>
    <name evidence="2" type="ORF">C5167_045891</name>
</gene>
<dbReference type="PANTHER" id="PTHR38353:SF2">
    <property type="entry name" value="TROPOMYOSIN"/>
    <property type="match status" value="1"/>
</dbReference>
<feature type="coiled-coil region" evidence="1">
    <location>
        <begin position="1"/>
        <end position="56"/>
    </location>
</feature>
<name>A0A4Y7LEZ9_PAPSO</name>
<dbReference type="PANTHER" id="PTHR38353">
    <property type="entry name" value="TROPOMYOSIN"/>
    <property type="match status" value="1"/>
</dbReference>
<dbReference type="OMA" id="RHVVKCA"/>
<dbReference type="Gramene" id="RZC83108">
    <property type="protein sequence ID" value="RZC83108"/>
    <property type="gene ID" value="C5167_045891"/>
</dbReference>
<dbReference type="GO" id="GO:0007130">
    <property type="term" value="P:synaptonemal complex assembly"/>
    <property type="evidence" value="ECO:0007669"/>
    <property type="project" value="EnsemblPlants"/>
</dbReference>
<evidence type="ECO:0008006" key="4">
    <source>
        <dbReference type="Google" id="ProtNLM"/>
    </source>
</evidence>
<protein>
    <recommendedName>
        <fullName evidence="4">E3 ubiquitin protein ligase</fullName>
    </recommendedName>
</protein>
<dbReference type="EMBL" id="CM010725">
    <property type="protein sequence ID" value="RZC83108.1"/>
    <property type="molecule type" value="Genomic_DNA"/>
</dbReference>
<organism evidence="2 3">
    <name type="scientific">Papaver somniferum</name>
    <name type="common">Opium poppy</name>
    <dbReference type="NCBI Taxonomy" id="3469"/>
    <lineage>
        <taxon>Eukaryota</taxon>
        <taxon>Viridiplantae</taxon>
        <taxon>Streptophyta</taxon>
        <taxon>Embryophyta</taxon>
        <taxon>Tracheophyta</taxon>
        <taxon>Spermatophyta</taxon>
        <taxon>Magnoliopsida</taxon>
        <taxon>Ranunculales</taxon>
        <taxon>Papaveraceae</taxon>
        <taxon>Papaveroideae</taxon>
        <taxon>Papaver</taxon>
    </lineage>
</organism>
<reference evidence="2 3" key="1">
    <citation type="journal article" date="2018" name="Science">
        <title>The opium poppy genome and morphinan production.</title>
        <authorList>
            <person name="Guo L."/>
            <person name="Winzer T."/>
            <person name="Yang X."/>
            <person name="Li Y."/>
            <person name="Ning Z."/>
            <person name="He Z."/>
            <person name="Teodor R."/>
            <person name="Lu Y."/>
            <person name="Bowser T.A."/>
            <person name="Graham I.A."/>
            <person name="Ye K."/>
        </authorList>
    </citation>
    <scope>NUCLEOTIDE SEQUENCE [LARGE SCALE GENOMIC DNA]</scope>
    <source>
        <strain evidence="3">cv. HN1</strain>
        <tissue evidence="2">Leaves</tissue>
    </source>
</reference>
<dbReference type="AlphaFoldDB" id="A0A4Y7LEZ9"/>
<sequence length="277" mass="32021">MEEYLHNMKTLRSQMNDVEEQAAKISVDEQTQITSIHTMELDLNSAKCETKRLKEDTERMLQAKGQICSQILERQKKIASLESDSSTLFQTLELIEQERLSLYAKLQEKRAYYVKTVEDLSAKVQERQDWVKFNMNKTGAQGKLKENDGAHEGDYMDEDHLITNNQEFEDLRTKLEAMKAELEEIRAKKSKLLFENREVEQSIKQLKSRVDGYPPELGAMDINGLEEEHKALLSDKAGESEYLQSLQHQILKLKGITHTVHCECGVQYKVEMMENCG</sequence>
<dbReference type="Proteomes" id="UP000316621">
    <property type="component" value="Chromosome 11"/>
</dbReference>
<keyword evidence="3" id="KW-1185">Reference proteome</keyword>
<dbReference type="GO" id="GO:0000801">
    <property type="term" value="C:central element"/>
    <property type="evidence" value="ECO:0007669"/>
    <property type="project" value="EnsemblPlants"/>
</dbReference>
<accession>A0A4Y7LEZ9</accession>
<keyword evidence="1" id="KW-0175">Coiled coil</keyword>
<evidence type="ECO:0000256" key="1">
    <source>
        <dbReference type="SAM" id="Coils"/>
    </source>
</evidence>